<name>A0ABR8Z2Z5_9MICO</name>
<accession>A0ABR8Z2Z5</accession>
<dbReference type="Pfam" id="PF01706">
    <property type="entry name" value="FliG_C"/>
    <property type="match status" value="1"/>
</dbReference>
<gene>
    <name evidence="13" type="primary">fliG</name>
    <name evidence="13" type="ORF">H9624_10265</name>
</gene>
<organism evidence="13 14">
    <name type="scientific">Oceanitalea stevensii</name>
    <dbReference type="NCBI Taxonomy" id="2763072"/>
    <lineage>
        <taxon>Bacteria</taxon>
        <taxon>Bacillati</taxon>
        <taxon>Actinomycetota</taxon>
        <taxon>Actinomycetes</taxon>
        <taxon>Micrococcales</taxon>
        <taxon>Bogoriellaceae</taxon>
        <taxon>Georgenia</taxon>
    </lineage>
</organism>
<keyword evidence="13" id="KW-0969">Cilium</keyword>
<keyword evidence="9" id="KW-0975">Bacterial flagellum</keyword>
<evidence type="ECO:0000313" key="13">
    <source>
        <dbReference type="EMBL" id="MBD8062710.1"/>
    </source>
</evidence>
<dbReference type="PANTHER" id="PTHR30534:SF0">
    <property type="entry name" value="FLAGELLAR MOTOR SWITCH PROTEIN FLIG"/>
    <property type="match status" value="1"/>
</dbReference>
<feature type="domain" description="Flagellar motor switch protein FliG C-terminal" evidence="10">
    <location>
        <begin position="224"/>
        <end position="330"/>
    </location>
</feature>
<keyword evidence="14" id="KW-1185">Reference proteome</keyword>
<comment type="caution">
    <text evidence="13">The sequence shown here is derived from an EMBL/GenBank/DDBJ whole genome shotgun (WGS) entry which is preliminary data.</text>
</comment>
<dbReference type="PIRSF" id="PIRSF003161">
    <property type="entry name" value="FliG"/>
    <property type="match status" value="1"/>
</dbReference>
<proteinExistence type="inferred from homology"/>
<evidence type="ECO:0000313" key="14">
    <source>
        <dbReference type="Proteomes" id="UP000661894"/>
    </source>
</evidence>
<protein>
    <recommendedName>
        <fullName evidence="4">Flagellar motor switch protein FliG</fullName>
    </recommendedName>
</protein>
<evidence type="ECO:0000256" key="6">
    <source>
        <dbReference type="ARBA" id="ARBA00022500"/>
    </source>
</evidence>
<evidence type="ECO:0000256" key="1">
    <source>
        <dbReference type="ARBA" id="ARBA00004117"/>
    </source>
</evidence>
<keyword evidence="13" id="KW-0966">Cell projection</keyword>
<evidence type="ECO:0000259" key="12">
    <source>
        <dbReference type="Pfam" id="PF14842"/>
    </source>
</evidence>
<feature type="domain" description="Flagellar motor switch protein FliG middle" evidence="11">
    <location>
        <begin position="121"/>
        <end position="192"/>
    </location>
</feature>
<keyword evidence="6" id="KW-0145">Chemotaxis</keyword>
<evidence type="ECO:0000256" key="8">
    <source>
        <dbReference type="ARBA" id="ARBA00023136"/>
    </source>
</evidence>
<dbReference type="InterPro" id="IPR011002">
    <property type="entry name" value="FliG_a-hlx"/>
</dbReference>
<evidence type="ECO:0000256" key="7">
    <source>
        <dbReference type="ARBA" id="ARBA00022779"/>
    </source>
</evidence>
<dbReference type="Pfam" id="PF14842">
    <property type="entry name" value="FliG_N"/>
    <property type="match status" value="1"/>
</dbReference>
<evidence type="ECO:0000256" key="5">
    <source>
        <dbReference type="ARBA" id="ARBA00022475"/>
    </source>
</evidence>
<sequence length="341" mass="36839">MDGGQAVNLTSPQKAAVVLLQLGHERATKVLALLDEQEVEEISAEIARMETVPTAIADQVLVEFYDQANGGAPVAGHGGLEYAQRLLEDSLGVERASLVMGRLTTLLAGQPFDFLQQAEARQVLSLINGEHPQTMAVVLAHLRPERASAIMAGLPPAERADVAMRIGTMEQASPEAVSTIADSLQRRAGHVLTAGETTTAVGGIQPLVEILNRADPSTEKQILEELGQRDEALAEQVRSLMFTFEDVIHLDDRAVQLVLRQTDTSGLALALKGTSPELTEKIKRNLSERARLDLVDEMEIAGAVRLSEVHDARGAIVKVIRALEESGQIVVRRDGEDEYVS</sequence>
<dbReference type="InterPro" id="IPR028263">
    <property type="entry name" value="FliG_N"/>
</dbReference>
<dbReference type="PRINTS" id="PR00954">
    <property type="entry name" value="FLGMOTORFLIG"/>
</dbReference>
<evidence type="ECO:0000256" key="9">
    <source>
        <dbReference type="ARBA" id="ARBA00023143"/>
    </source>
</evidence>
<feature type="domain" description="Flagellar motor switch protein FliG N-terminal" evidence="12">
    <location>
        <begin position="8"/>
        <end position="112"/>
    </location>
</feature>
<dbReference type="PANTHER" id="PTHR30534">
    <property type="entry name" value="FLAGELLAR MOTOR SWITCH PROTEIN FLIG"/>
    <property type="match status" value="1"/>
</dbReference>
<keyword evidence="5" id="KW-1003">Cell membrane</keyword>
<evidence type="ECO:0000256" key="3">
    <source>
        <dbReference type="ARBA" id="ARBA00010299"/>
    </source>
</evidence>
<dbReference type="InterPro" id="IPR023087">
    <property type="entry name" value="Flg_Motor_Flig_C"/>
</dbReference>
<dbReference type="NCBIfam" id="TIGR00207">
    <property type="entry name" value="fliG"/>
    <property type="match status" value="1"/>
</dbReference>
<evidence type="ECO:0000256" key="4">
    <source>
        <dbReference type="ARBA" id="ARBA00021870"/>
    </source>
</evidence>
<dbReference type="Proteomes" id="UP000661894">
    <property type="component" value="Unassembled WGS sequence"/>
</dbReference>
<keyword evidence="13" id="KW-0282">Flagellum</keyword>
<evidence type="ECO:0000259" key="11">
    <source>
        <dbReference type="Pfam" id="PF14841"/>
    </source>
</evidence>
<dbReference type="InterPro" id="IPR032779">
    <property type="entry name" value="FliG_M"/>
</dbReference>
<dbReference type="Pfam" id="PF14841">
    <property type="entry name" value="FliG_M"/>
    <property type="match status" value="1"/>
</dbReference>
<dbReference type="SUPFAM" id="SSF48029">
    <property type="entry name" value="FliG"/>
    <property type="match status" value="2"/>
</dbReference>
<comment type="similarity">
    <text evidence="3">Belongs to the FliG family.</text>
</comment>
<evidence type="ECO:0000259" key="10">
    <source>
        <dbReference type="Pfam" id="PF01706"/>
    </source>
</evidence>
<dbReference type="EMBL" id="JACSPO010000005">
    <property type="protein sequence ID" value="MBD8062710.1"/>
    <property type="molecule type" value="Genomic_DNA"/>
</dbReference>
<keyword evidence="8" id="KW-0472">Membrane</keyword>
<keyword evidence="7" id="KW-0283">Flagellar rotation</keyword>
<evidence type="ECO:0000256" key="2">
    <source>
        <dbReference type="ARBA" id="ARBA00004413"/>
    </source>
</evidence>
<comment type="subcellular location">
    <subcellularLocation>
        <location evidence="1">Bacterial flagellum basal body</location>
    </subcellularLocation>
    <subcellularLocation>
        <location evidence="2">Cell membrane</location>
        <topology evidence="2">Peripheral membrane protein</topology>
        <orientation evidence="2">Cytoplasmic side</orientation>
    </subcellularLocation>
</comment>
<dbReference type="InterPro" id="IPR000090">
    <property type="entry name" value="Flg_Motor_Flig"/>
</dbReference>
<dbReference type="Gene3D" id="1.10.220.30">
    <property type="match status" value="3"/>
</dbReference>
<reference evidence="13 14" key="1">
    <citation type="submission" date="2020-08" db="EMBL/GenBank/DDBJ databases">
        <title>A Genomic Blueprint of the Chicken Gut Microbiome.</title>
        <authorList>
            <person name="Gilroy R."/>
            <person name="Ravi A."/>
            <person name="Getino M."/>
            <person name="Pursley I."/>
            <person name="Horton D.L."/>
            <person name="Alikhan N.-F."/>
            <person name="Baker D."/>
            <person name="Gharbi K."/>
            <person name="Hall N."/>
            <person name="Watson M."/>
            <person name="Adriaenssens E.M."/>
            <person name="Foster-Nyarko E."/>
            <person name="Jarju S."/>
            <person name="Secka A."/>
            <person name="Antonio M."/>
            <person name="Oren A."/>
            <person name="Chaudhuri R."/>
            <person name="La Ragione R.M."/>
            <person name="Hildebrand F."/>
            <person name="Pallen M.J."/>
        </authorList>
    </citation>
    <scope>NUCLEOTIDE SEQUENCE [LARGE SCALE GENOMIC DNA]</scope>
    <source>
        <strain evidence="13 14">Sa1BUA1</strain>
    </source>
</reference>